<dbReference type="Gene3D" id="2.60.40.680">
    <property type="match status" value="1"/>
</dbReference>
<dbReference type="RefSeq" id="WP_338237050.1">
    <property type="nucleotide sequence ID" value="NZ_BQKE01000001.1"/>
</dbReference>
<dbReference type="EMBL" id="BQKE01000001">
    <property type="protein sequence ID" value="GJM61516.1"/>
    <property type="molecule type" value="Genomic_DNA"/>
</dbReference>
<dbReference type="SUPFAM" id="SSF63446">
    <property type="entry name" value="Type I dockerin domain"/>
    <property type="match status" value="1"/>
</dbReference>
<dbReference type="NCBIfam" id="TIGR04183">
    <property type="entry name" value="Por_Secre_tail"/>
    <property type="match status" value="1"/>
</dbReference>
<sequence length="704" mass="77952">MKSQFTLFNVLKSQKEDVFTGHLSSFFLCLFLLFTASHLEGRDNFQKVGQGNDMFSDNSYIMEENGRLSDDFASTAIITLHLKHENGRSDKMYFRFYSQGLEGRDSWDAAKLLGGQLNVYSLLENGEKLVVNVLPTENEELNIPLGYSAKAVGECRFEMENVAGFAGAIELVDLMDSTQHVFSEESVYYFFNDKPDTLTVENRFQLRFAHSTSPAASQLTLTSQQVAPDSSISMPLTGPSGEFLGFQAGFQFDPNALVLESITAGDIPLSENHYAEENGEIRISWDSGSPVQVGDHWLTLNFRLNQLAAGDSSSVSPLASFPAEIIDADYQLIEPEVLGGYVKVLEMVQANLFFEKAETGTPVPHFPFNWNGAQQRADASGGWTYSNTKGSPFQWSVMELPNEAYGTDVSTLDILLARRSLLTGNPLSTSGAWAADINGDGNLSTQDLVLMRAHILQSTAPLPIIAQYEGLQQEGGVLNQDVEWHFQAVQMGDVSGDWLQSGNREAEQPLLQFTMKKVANGWGVYADFGDQQISALQWQLNGNQQQLGLTTAEASFWYLNEQENSLNMVFLPQHPLAVDAQEPLLVLEHVQAGQELLGAGLLPRLWDQDFNEYRVELIWDYGQIAKEVLAFPNPASDQLLLNTGGQAVVYHLLNQQGQLVAQGNLGGEGVSVVPLQWSNSWGAGVFMLRLLKNGKWEQQKVIIR</sequence>
<protein>
    <recommendedName>
        <fullName evidence="1">Dockerin domain-containing protein</fullName>
    </recommendedName>
</protein>
<evidence type="ECO:0000313" key="3">
    <source>
        <dbReference type="Proteomes" id="UP001310022"/>
    </source>
</evidence>
<feature type="domain" description="Dockerin" evidence="1">
    <location>
        <begin position="396"/>
        <end position="464"/>
    </location>
</feature>
<dbReference type="Pfam" id="PF00404">
    <property type="entry name" value="Dockerin_1"/>
    <property type="match status" value="1"/>
</dbReference>
<dbReference type="GO" id="GO:0000272">
    <property type="term" value="P:polysaccharide catabolic process"/>
    <property type="evidence" value="ECO:0007669"/>
    <property type="project" value="InterPro"/>
</dbReference>
<reference evidence="2 3" key="1">
    <citation type="submission" date="2021-12" db="EMBL/GenBank/DDBJ databases">
        <title>Genome sequencing of bacteria with rrn-lacking chromosome and rrn-plasmid.</title>
        <authorList>
            <person name="Anda M."/>
            <person name="Iwasaki W."/>
        </authorList>
    </citation>
    <scope>NUCLEOTIDE SEQUENCE [LARGE SCALE GENOMIC DNA]</scope>
    <source>
        <strain evidence="2 3">NBRC 15940</strain>
    </source>
</reference>
<dbReference type="InterPro" id="IPR018247">
    <property type="entry name" value="EF_Hand_1_Ca_BS"/>
</dbReference>
<dbReference type="InterPro" id="IPR026444">
    <property type="entry name" value="Secre_tail"/>
</dbReference>
<keyword evidence="3" id="KW-1185">Reference proteome</keyword>
<dbReference type="InterPro" id="IPR036439">
    <property type="entry name" value="Dockerin_dom_sf"/>
</dbReference>
<dbReference type="GO" id="GO:0004553">
    <property type="term" value="F:hydrolase activity, hydrolyzing O-glycosyl compounds"/>
    <property type="evidence" value="ECO:0007669"/>
    <property type="project" value="InterPro"/>
</dbReference>
<dbReference type="CDD" id="cd14256">
    <property type="entry name" value="Dockerin_I"/>
    <property type="match status" value="1"/>
</dbReference>
<comment type="caution">
    <text evidence="2">The sequence shown here is derived from an EMBL/GenBank/DDBJ whole genome shotgun (WGS) entry which is preliminary data.</text>
</comment>
<dbReference type="InterPro" id="IPR008965">
    <property type="entry name" value="CBM2/CBM3_carb-bd_dom_sf"/>
</dbReference>
<organism evidence="2 3">
    <name type="scientific">Persicobacter diffluens</name>
    <dbReference type="NCBI Taxonomy" id="981"/>
    <lineage>
        <taxon>Bacteria</taxon>
        <taxon>Pseudomonadati</taxon>
        <taxon>Bacteroidota</taxon>
        <taxon>Cytophagia</taxon>
        <taxon>Cytophagales</taxon>
        <taxon>Persicobacteraceae</taxon>
        <taxon>Persicobacter</taxon>
    </lineage>
</organism>
<dbReference type="GO" id="GO:0030246">
    <property type="term" value="F:carbohydrate binding"/>
    <property type="evidence" value="ECO:0007669"/>
    <property type="project" value="InterPro"/>
</dbReference>
<dbReference type="InterPro" id="IPR002105">
    <property type="entry name" value="Dockerin_1_rpt"/>
</dbReference>
<dbReference type="PROSITE" id="PS51766">
    <property type="entry name" value="DOCKERIN"/>
    <property type="match status" value="1"/>
</dbReference>
<dbReference type="AlphaFoldDB" id="A0AAN4VYQ8"/>
<dbReference type="PROSITE" id="PS00018">
    <property type="entry name" value="EF_HAND_1"/>
    <property type="match status" value="1"/>
</dbReference>
<name>A0AAN4VYQ8_9BACT</name>
<dbReference type="SUPFAM" id="SSF49384">
    <property type="entry name" value="Carbohydrate-binding domain"/>
    <property type="match status" value="1"/>
</dbReference>
<evidence type="ECO:0000259" key="1">
    <source>
        <dbReference type="PROSITE" id="PS51766"/>
    </source>
</evidence>
<accession>A0AAN4VYQ8</accession>
<proteinExistence type="predicted"/>
<gene>
    <name evidence="2" type="ORF">PEDI_20680</name>
</gene>
<dbReference type="Proteomes" id="UP001310022">
    <property type="component" value="Unassembled WGS sequence"/>
</dbReference>
<dbReference type="Gene3D" id="1.10.1330.10">
    <property type="entry name" value="Dockerin domain"/>
    <property type="match status" value="1"/>
</dbReference>
<dbReference type="InterPro" id="IPR016134">
    <property type="entry name" value="Dockerin_dom"/>
</dbReference>
<evidence type="ECO:0000313" key="2">
    <source>
        <dbReference type="EMBL" id="GJM61516.1"/>
    </source>
</evidence>